<sequence length="315" mass="37228">MQTDENQAALGLTTASQSSSEEDLTNNNYESRWYAPPTNHRRSRSNSDPSVDTKIRPVLTPVSFHRPPSRPDQIRMDYDRKRIKQRSAEHVRRNSLEQFGSDGYQKRFSRTTLKKQSDAAMERFKYGGSAPPRFPNYEAKAVEQQQLAITAMLNEKEDSILQKLKDKQALNDWRDKTRKLRQQKQHLAKYKKPLKVDVNAPYGTEKNIKEEKPNTQYVVKLKEILEDKDKNAVKRALRERDLEDRIRNHMEKIQVHRRKTYEDISEELESARRNLEQAQKFQKELEERRSLEYRLRAYTGEEIPLAKGQITRKKK</sequence>
<evidence type="ECO:0000256" key="1">
    <source>
        <dbReference type="SAM" id="Coils"/>
    </source>
</evidence>
<protein>
    <submittedName>
        <fullName evidence="3">Uncharacterized protein</fullName>
    </submittedName>
</protein>
<dbReference type="OrthoDB" id="2021138at2759"/>
<proteinExistence type="predicted"/>
<dbReference type="EnsemblMetazoa" id="XM_021041676.2">
    <property type="protein sequence ID" value="XP_020897335.1"/>
    <property type="gene ID" value="LOC110236183"/>
</dbReference>
<evidence type="ECO:0000313" key="3">
    <source>
        <dbReference type="EnsemblMetazoa" id="XP_020897335.1"/>
    </source>
</evidence>
<evidence type="ECO:0000256" key="2">
    <source>
        <dbReference type="SAM" id="MobiDB-lite"/>
    </source>
</evidence>
<dbReference type="AlphaFoldDB" id="A0A913X192"/>
<dbReference type="RefSeq" id="XP_020897335.1">
    <property type="nucleotide sequence ID" value="XM_021041676.2"/>
</dbReference>
<feature type="region of interest" description="Disordered" evidence="2">
    <location>
        <begin position="1"/>
        <end position="79"/>
    </location>
</feature>
<name>A0A913X192_EXADI</name>
<keyword evidence="4" id="KW-1185">Reference proteome</keyword>
<reference evidence="3" key="1">
    <citation type="submission" date="2022-11" db="UniProtKB">
        <authorList>
            <consortium name="EnsemblMetazoa"/>
        </authorList>
    </citation>
    <scope>IDENTIFICATION</scope>
</reference>
<keyword evidence="1" id="KW-0175">Coiled coil</keyword>
<evidence type="ECO:0000313" key="4">
    <source>
        <dbReference type="Proteomes" id="UP000887567"/>
    </source>
</evidence>
<dbReference type="GeneID" id="110236183"/>
<feature type="compositionally biased region" description="Polar residues" evidence="2">
    <location>
        <begin position="13"/>
        <end position="30"/>
    </location>
</feature>
<accession>A0A913X192</accession>
<dbReference type="Proteomes" id="UP000887567">
    <property type="component" value="Unplaced"/>
</dbReference>
<organism evidence="3 4">
    <name type="scientific">Exaiptasia diaphana</name>
    <name type="common">Tropical sea anemone</name>
    <name type="synonym">Aiptasia pulchella</name>
    <dbReference type="NCBI Taxonomy" id="2652724"/>
    <lineage>
        <taxon>Eukaryota</taxon>
        <taxon>Metazoa</taxon>
        <taxon>Cnidaria</taxon>
        <taxon>Anthozoa</taxon>
        <taxon>Hexacorallia</taxon>
        <taxon>Actiniaria</taxon>
        <taxon>Aiptasiidae</taxon>
        <taxon>Exaiptasia</taxon>
    </lineage>
</organism>
<feature type="coiled-coil region" evidence="1">
    <location>
        <begin position="239"/>
        <end position="288"/>
    </location>
</feature>